<dbReference type="Gene3D" id="3.40.50.150">
    <property type="entry name" value="Vaccinia Virus protein VP39"/>
    <property type="match status" value="1"/>
</dbReference>
<gene>
    <name evidence="2" type="ORF">ABFZ84_04070</name>
</gene>
<comment type="caution">
    <text evidence="2">The sequence shown here is derived from an EMBL/GenBank/DDBJ whole genome shotgun (WGS) entry which is preliminary data.</text>
</comment>
<keyword evidence="2" id="KW-0808">Transferase</keyword>
<dbReference type="PANTHER" id="PTHR43667:SF2">
    <property type="entry name" value="FATTY ACID C-METHYL TRANSFERASE"/>
    <property type="match status" value="1"/>
</dbReference>
<accession>A0ABV3Z5H1</accession>
<dbReference type="InterPro" id="IPR029063">
    <property type="entry name" value="SAM-dependent_MTases_sf"/>
</dbReference>
<protein>
    <submittedName>
        <fullName evidence="2">Methyltransferase domain-containing protein</fullName>
    </submittedName>
</protein>
<dbReference type="RefSeq" id="WP_369312643.1">
    <property type="nucleotide sequence ID" value="NZ_JBEHZE010000001.1"/>
</dbReference>
<dbReference type="CDD" id="cd02440">
    <property type="entry name" value="AdoMet_MTases"/>
    <property type="match status" value="1"/>
</dbReference>
<dbReference type="PANTHER" id="PTHR43667">
    <property type="entry name" value="CYCLOPROPANE-FATTY-ACYL-PHOSPHOLIPID SYNTHASE"/>
    <property type="match status" value="1"/>
</dbReference>
<dbReference type="EMBL" id="JBEHZE010000001">
    <property type="protein sequence ID" value="MEX6632716.1"/>
    <property type="molecule type" value="Genomic_DNA"/>
</dbReference>
<dbReference type="InterPro" id="IPR050723">
    <property type="entry name" value="CFA/CMAS"/>
</dbReference>
<dbReference type="GO" id="GO:0008168">
    <property type="term" value="F:methyltransferase activity"/>
    <property type="evidence" value="ECO:0007669"/>
    <property type="project" value="UniProtKB-KW"/>
</dbReference>
<dbReference type="Pfam" id="PF13649">
    <property type="entry name" value="Methyltransf_25"/>
    <property type="match status" value="1"/>
</dbReference>
<organism evidence="2 3">
    <name type="scientific">Hyphococcus lacteus</name>
    <dbReference type="NCBI Taxonomy" id="3143536"/>
    <lineage>
        <taxon>Bacteria</taxon>
        <taxon>Pseudomonadati</taxon>
        <taxon>Pseudomonadota</taxon>
        <taxon>Alphaproteobacteria</taxon>
        <taxon>Parvularculales</taxon>
        <taxon>Parvularculaceae</taxon>
        <taxon>Hyphococcus</taxon>
    </lineage>
</organism>
<keyword evidence="2" id="KW-0489">Methyltransferase</keyword>
<dbReference type="Proteomes" id="UP001560685">
    <property type="component" value="Unassembled WGS sequence"/>
</dbReference>
<evidence type="ECO:0000259" key="1">
    <source>
        <dbReference type="Pfam" id="PF13649"/>
    </source>
</evidence>
<evidence type="ECO:0000313" key="2">
    <source>
        <dbReference type="EMBL" id="MEX6632716.1"/>
    </source>
</evidence>
<proteinExistence type="predicted"/>
<dbReference type="InterPro" id="IPR041698">
    <property type="entry name" value="Methyltransf_25"/>
</dbReference>
<sequence length="236" mass="25961">MTNQQKMPSGAFNKEHAAEYDIRWKPLASIAEALHLLSRSALNTLPDDAHILCAGVGTGADILAFAETYPRWRFTGFDPSEAMLEVCDNRMVEAGLAGRYTLHQGYIEDLPPTEPFDGAVSFLVSHFITEEKERSGFFRAIADRLSPGALYLNADLAVDFNNASCDDLMEIWLSTIAITGMGTEGQANYRKMFGKDVAAHTPQQVEAMIAASGFTKPVRFYQAAVICAWLAQKTKT</sequence>
<feature type="domain" description="Methyltransferase" evidence="1">
    <location>
        <begin position="51"/>
        <end position="148"/>
    </location>
</feature>
<reference evidence="2 3" key="1">
    <citation type="submission" date="2024-05" db="EMBL/GenBank/DDBJ databases">
        <title>Three bacterial strains, DH-69, EH-24, and ECK-19 isolated from coastal sediments.</title>
        <authorList>
            <person name="Ye Y.-Q."/>
            <person name="Du Z.-J."/>
        </authorList>
    </citation>
    <scope>NUCLEOTIDE SEQUENCE [LARGE SCALE GENOMIC DNA]</scope>
    <source>
        <strain evidence="2 3">ECK-19</strain>
    </source>
</reference>
<dbReference type="GO" id="GO:0032259">
    <property type="term" value="P:methylation"/>
    <property type="evidence" value="ECO:0007669"/>
    <property type="project" value="UniProtKB-KW"/>
</dbReference>
<evidence type="ECO:0000313" key="3">
    <source>
        <dbReference type="Proteomes" id="UP001560685"/>
    </source>
</evidence>
<keyword evidence="3" id="KW-1185">Reference proteome</keyword>
<name>A0ABV3Z5H1_9PROT</name>
<dbReference type="SUPFAM" id="SSF53335">
    <property type="entry name" value="S-adenosyl-L-methionine-dependent methyltransferases"/>
    <property type="match status" value="1"/>
</dbReference>